<protein>
    <submittedName>
        <fullName evidence="1">10544_t:CDS:1</fullName>
    </submittedName>
</protein>
<evidence type="ECO:0000313" key="2">
    <source>
        <dbReference type="Proteomes" id="UP000789702"/>
    </source>
</evidence>
<comment type="caution">
    <text evidence="1">The sequence shown here is derived from an EMBL/GenBank/DDBJ whole genome shotgun (WGS) entry which is preliminary data.</text>
</comment>
<organism evidence="1 2">
    <name type="scientific">Dentiscutata heterogama</name>
    <dbReference type="NCBI Taxonomy" id="1316150"/>
    <lineage>
        <taxon>Eukaryota</taxon>
        <taxon>Fungi</taxon>
        <taxon>Fungi incertae sedis</taxon>
        <taxon>Mucoromycota</taxon>
        <taxon>Glomeromycotina</taxon>
        <taxon>Glomeromycetes</taxon>
        <taxon>Diversisporales</taxon>
        <taxon>Gigasporaceae</taxon>
        <taxon>Dentiscutata</taxon>
    </lineage>
</organism>
<accession>A0ACA9L8U5</accession>
<gene>
    <name evidence="1" type="ORF">DHETER_LOCUS3467</name>
</gene>
<dbReference type="Proteomes" id="UP000789702">
    <property type="component" value="Unassembled WGS sequence"/>
</dbReference>
<dbReference type="EMBL" id="CAJVPU010003003">
    <property type="protein sequence ID" value="CAG8511264.1"/>
    <property type="molecule type" value="Genomic_DNA"/>
</dbReference>
<proteinExistence type="predicted"/>
<keyword evidence="2" id="KW-1185">Reference proteome</keyword>
<reference evidence="1" key="1">
    <citation type="submission" date="2021-06" db="EMBL/GenBank/DDBJ databases">
        <authorList>
            <person name="Kallberg Y."/>
            <person name="Tangrot J."/>
            <person name="Rosling A."/>
        </authorList>
    </citation>
    <scope>NUCLEOTIDE SEQUENCE</scope>
    <source>
        <strain evidence="1">IL203A</strain>
    </source>
</reference>
<name>A0ACA9L8U5_9GLOM</name>
<sequence>MVMEFASLGSLYEYLKSNTNMTWETKIKALHDISMGLNHLHDSNLIHQDLHPGNLLFSSNAGEDFLNIADLGLCRPSNQGLRPRIPYNVPRFITKLIMQCWDARPDKRPTSKVLYQKIKEWYYDIRRNRKSEFTAQIENAEKTSEHSSTYDALAEPHYKSHPNAIYSSRLLNFTNLSPPVNDSSFDEQLEKLLEDENDSEFVIRF</sequence>
<evidence type="ECO:0000313" key="1">
    <source>
        <dbReference type="EMBL" id="CAG8511264.1"/>
    </source>
</evidence>